<evidence type="ECO:0000259" key="3">
    <source>
        <dbReference type="Pfam" id="PF02709"/>
    </source>
</evidence>
<reference evidence="4 5" key="1">
    <citation type="submission" date="2021-03" db="EMBL/GenBank/DDBJ databases">
        <title>Genomic Encyclopedia of Type Strains, Phase IV (KMG-IV): sequencing the most valuable type-strain genomes for metagenomic binning, comparative biology and taxonomic classification.</title>
        <authorList>
            <person name="Goeker M."/>
        </authorList>
    </citation>
    <scope>NUCLEOTIDE SEQUENCE [LARGE SCALE GENOMIC DNA]</scope>
    <source>
        <strain evidence="4 5">DSM 27138</strain>
    </source>
</reference>
<evidence type="ECO:0000313" key="5">
    <source>
        <dbReference type="Proteomes" id="UP001519289"/>
    </source>
</evidence>
<keyword evidence="5" id="KW-1185">Reference proteome</keyword>
<name>A0ABS4JTS5_9FIRM</name>
<evidence type="ECO:0000313" key="4">
    <source>
        <dbReference type="EMBL" id="MBP2018925.1"/>
    </source>
</evidence>
<accession>A0ABS4JTS5</accession>
<dbReference type="Pfam" id="PF00535">
    <property type="entry name" value="Glycos_transf_2"/>
    <property type="match status" value="1"/>
</dbReference>
<dbReference type="InterPro" id="IPR029044">
    <property type="entry name" value="Nucleotide-diphossugar_trans"/>
</dbReference>
<dbReference type="InterPro" id="IPR050834">
    <property type="entry name" value="Glycosyltransf_2"/>
</dbReference>
<comment type="caution">
    <text evidence="4">The sequence shown here is derived from an EMBL/GenBank/DDBJ whole genome shotgun (WGS) entry which is preliminary data.</text>
</comment>
<gene>
    <name evidence="4" type="ORF">J2Z79_002340</name>
</gene>
<sequence>MPVQLSVVIPTYNNPDRLPLVLRSLAQQAVEEDWEVVVVDDGSTTDTEACVAPFRELLPLRLVRQENRGRAGARNRGLREAGGRWVCLLDDDVVLAPGALRAHLAARREGSLSFGRIRNTRAASFPAIRQALAREGGWAGLDAHVVPDGYVDLAERLYRLQRVHIPWAVCTGANLMVERDACLAAGGFDEGFRGWGPEDIEFAYRLHRAGIAFRYLPGAVVHHLDRPKRRDAMLAEMMAGVRYLAAKYPGIPEIRAYLDFITGRCSLEELNARTGGERFSGAGEEATWFQPLAYLARKTEEVRA</sequence>
<dbReference type="InterPro" id="IPR001173">
    <property type="entry name" value="Glyco_trans_2-like"/>
</dbReference>
<dbReference type="PANTHER" id="PTHR43685:SF3">
    <property type="entry name" value="SLR2126 PROTEIN"/>
    <property type="match status" value="1"/>
</dbReference>
<feature type="domain" description="Glycosyltransferase 2-like" evidence="2">
    <location>
        <begin position="6"/>
        <end position="109"/>
    </location>
</feature>
<dbReference type="Proteomes" id="UP001519289">
    <property type="component" value="Unassembled WGS sequence"/>
</dbReference>
<keyword evidence="1" id="KW-0808">Transferase</keyword>
<evidence type="ECO:0000256" key="1">
    <source>
        <dbReference type="ARBA" id="ARBA00022679"/>
    </source>
</evidence>
<dbReference type="InterPro" id="IPR027791">
    <property type="entry name" value="Galactosyl_T_C"/>
</dbReference>
<dbReference type="EMBL" id="JAGGLG010000019">
    <property type="protein sequence ID" value="MBP2018925.1"/>
    <property type="molecule type" value="Genomic_DNA"/>
</dbReference>
<feature type="domain" description="Galactosyltransferase C-terminal" evidence="3">
    <location>
        <begin position="163"/>
        <end position="218"/>
    </location>
</feature>
<organism evidence="4 5">
    <name type="scientific">Symbiobacterium terraclitae</name>
    <dbReference type="NCBI Taxonomy" id="557451"/>
    <lineage>
        <taxon>Bacteria</taxon>
        <taxon>Bacillati</taxon>
        <taxon>Bacillota</taxon>
        <taxon>Clostridia</taxon>
        <taxon>Eubacteriales</taxon>
        <taxon>Symbiobacteriaceae</taxon>
        <taxon>Symbiobacterium</taxon>
    </lineage>
</organism>
<dbReference type="Gene3D" id="3.90.550.10">
    <property type="entry name" value="Spore Coat Polysaccharide Biosynthesis Protein SpsA, Chain A"/>
    <property type="match status" value="1"/>
</dbReference>
<evidence type="ECO:0000259" key="2">
    <source>
        <dbReference type="Pfam" id="PF00535"/>
    </source>
</evidence>
<protein>
    <submittedName>
        <fullName evidence="4">Glycosyltransferase involved in cell wall biosynthesis</fullName>
    </submittedName>
</protein>
<dbReference type="Pfam" id="PF02709">
    <property type="entry name" value="Glyco_transf_7C"/>
    <property type="match status" value="1"/>
</dbReference>
<proteinExistence type="predicted"/>
<dbReference type="RefSeq" id="WP_209467049.1">
    <property type="nucleotide sequence ID" value="NZ_JAGGLG010000019.1"/>
</dbReference>
<dbReference type="PANTHER" id="PTHR43685">
    <property type="entry name" value="GLYCOSYLTRANSFERASE"/>
    <property type="match status" value="1"/>
</dbReference>
<dbReference type="SUPFAM" id="SSF53448">
    <property type="entry name" value="Nucleotide-diphospho-sugar transferases"/>
    <property type="match status" value="1"/>
</dbReference>